<dbReference type="InterPro" id="IPR011990">
    <property type="entry name" value="TPR-like_helical_dom_sf"/>
</dbReference>
<organism evidence="1 2">
    <name type="scientific">Symbiodinium necroappetens</name>
    <dbReference type="NCBI Taxonomy" id="1628268"/>
    <lineage>
        <taxon>Eukaryota</taxon>
        <taxon>Sar</taxon>
        <taxon>Alveolata</taxon>
        <taxon>Dinophyceae</taxon>
        <taxon>Suessiales</taxon>
        <taxon>Symbiodiniaceae</taxon>
        <taxon>Symbiodinium</taxon>
    </lineage>
</organism>
<dbReference type="Proteomes" id="UP000601435">
    <property type="component" value="Unassembled WGS sequence"/>
</dbReference>
<dbReference type="Gene3D" id="1.25.40.10">
    <property type="entry name" value="Tetratricopeptide repeat domain"/>
    <property type="match status" value="1"/>
</dbReference>
<dbReference type="AlphaFoldDB" id="A0A812XR59"/>
<name>A0A812XR59_9DINO</name>
<accession>A0A812XR59</accession>
<dbReference type="EMBL" id="CAJNJA010038242">
    <property type="protein sequence ID" value="CAE7744833.1"/>
    <property type="molecule type" value="Genomic_DNA"/>
</dbReference>
<protein>
    <submittedName>
        <fullName evidence="1">Uncharacterized protein</fullName>
    </submittedName>
</protein>
<sequence length="297" mass="31910">MGGLAVETEAVREDVDTWLEKAAALVAVNPRSAAQMALRAQTLAELAGERGAQARALLVSAQVSLHQGKSNAALTSATRAQRLFKQEADAAGEARAAFEALRAEALQLESGVREPTQTAWETTLRMAEEAAQRAKSSSLHDLSAAALSLRAKALHVLGRIEESAKTVGEASQALQLAGAGADPKLARIAQTAPSRAAVEVKLGREQLEKDPSLVLLPVDTRETELQEVFAKREAAHKEQAEPTVLVRQPTGLLVEAKTSLPFQVAMRRDNVGSTAQVLTRYYQHLRNSKRTSNDKKT</sequence>
<proteinExistence type="predicted"/>
<keyword evidence="2" id="KW-1185">Reference proteome</keyword>
<comment type="caution">
    <text evidence="1">The sequence shown here is derived from an EMBL/GenBank/DDBJ whole genome shotgun (WGS) entry which is preliminary data.</text>
</comment>
<evidence type="ECO:0000313" key="1">
    <source>
        <dbReference type="EMBL" id="CAE7744833.1"/>
    </source>
</evidence>
<evidence type="ECO:0000313" key="2">
    <source>
        <dbReference type="Proteomes" id="UP000601435"/>
    </source>
</evidence>
<dbReference type="OrthoDB" id="438454at2759"/>
<gene>
    <name evidence="1" type="ORF">SNEC2469_LOCUS21564</name>
</gene>
<reference evidence="1" key="1">
    <citation type="submission" date="2021-02" db="EMBL/GenBank/DDBJ databases">
        <authorList>
            <person name="Dougan E. K."/>
            <person name="Rhodes N."/>
            <person name="Thang M."/>
            <person name="Chan C."/>
        </authorList>
    </citation>
    <scope>NUCLEOTIDE SEQUENCE</scope>
</reference>